<feature type="region of interest" description="Disordered" evidence="2">
    <location>
        <begin position="901"/>
        <end position="1088"/>
    </location>
</feature>
<dbReference type="GO" id="GO:0008270">
    <property type="term" value="F:zinc ion binding"/>
    <property type="evidence" value="ECO:0007669"/>
    <property type="project" value="UniProtKB-KW"/>
</dbReference>
<accession>A0A843XNB9</accession>
<feature type="compositionally biased region" description="Low complexity" evidence="2">
    <location>
        <begin position="1025"/>
        <end position="1044"/>
    </location>
</feature>
<feature type="compositionally biased region" description="Low complexity" evidence="2">
    <location>
        <begin position="1052"/>
        <end position="1071"/>
    </location>
</feature>
<dbReference type="InterPro" id="IPR026960">
    <property type="entry name" value="RVT-Znf"/>
</dbReference>
<evidence type="ECO:0000259" key="4">
    <source>
        <dbReference type="PROSITE" id="PS50879"/>
    </source>
</evidence>
<dbReference type="PANTHER" id="PTHR47723:SF19">
    <property type="entry name" value="POLYNUCLEOTIDYL TRANSFERASE, RIBONUCLEASE H-LIKE SUPERFAMILY PROTEIN"/>
    <property type="match status" value="1"/>
</dbReference>
<feature type="region of interest" description="Disordered" evidence="2">
    <location>
        <begin position="851"/>
        <end position="870"/>
    </location>
</feature>
<evidence type="ECO:0008006" key="7">
    <source>
        <dbReference type="Google" id="ProtNLM"/>
    </source>
</evidence>
<feature type="compositionally biased region" description="Basic and acidic residues" evidence="2">
    <location>
        <begin position="791"/>
        <end position="803"/>
    </location>
</feature>
<name>A0A843XNB9_COLES</name>
<dbReference type="InterPro" id="IPR036875">
    <property type="entry name" value="Znf_CCHC_sf"/>
</dbReference>
<dbReference type="Proteomes" id="UP000652761">
    <property type="component" value="Unassembled WGS sequence"/>
</dbReference>
<dbReference type="CDD" id="cd06222">
    <property type="entry name" value="RNase_H_like"/>
    <property type="match status" value="1"/>
</dbReference>
<dbReference type="InterPro" id="IPR012337">
    <property type="entry name" value="RNaseH-like_sf"/>
</dbReference>
<evidence type="ECO:0000313" key="6">
    <source>
        <dbReference type="Proteomes" id="UP000652761"/>
    </source>
</evidence>
<dbReference type="Gene3D" id="4.10.60.10">
    <property type="entry name" value="Zinc finger, CCHC-type"/>
    <property type="match status" value="1"/>
</dbReference>
<dbReference type="PANTHER" id="PTHR47723">
    <property type="entry name" value="OS05G0353850 PROTEIN"/>
    <property type="match status" value="1"/>
</dbReference>
<feature type="compositionally biased region" description="Pro residues" evidence="2">
    <location>
        <begin position="988"/>
        <end position="1004"/>
    </location>
</feature>
<dbReference type="SUPFAM" id="SSF57756">
    <property type="entry name" value="Retrovirus zinc finger-like domains"/>
    <property type="match status" value="1"/>
</dbReference>
<keyword evidence="1" id="KW-0862">Zinc</keyword>
<evidence type="ECO:0000313" key="5">
    <source>
        <dbReference type="EMBL" id="MQM20826.1"/>
    </source>
</evidence>
<sequence length="1415" mass="156538">MEKVDILDVPDKCVWMSNADGSFSTKSSFQALRQYGIHRPSLLKIWNHTFNPRASLFGWRILHRAVPTNDRISNCGVYLVSSCSYCSNPSTEDLDHLFLQGDLAVALWDWARPLLDGQVIDSHITSTLWNIISVVNCQSAMGFIVTYVVLLLLWEIWKCRCAKRFDSTHKSVGKITADIRYAVSVAIQGVKFKQECSANSLAILWSFGFKPTVKLKVPKIVRWIPPKHGVCLNVDGACKGNPGPCGGGGYLRNPAGEVLMSFAYFYSHGDSLLAEVRALTDGLRLAALHGFHITSVYSDSLVLVQSFIHDKCPSWKCSWWWRLARSLLHQMHVCVNNSFREANRKKKKKEFNRISACKSTMEMWEKLRITYEGTDKVKETRIDILVAQKKQSSALKAAEDTSGEESDGDKSIGSSEDEEVFLSRRLQRILAKKKYQSGRRYFKKGKEFKKSKAKDVKRSEPTCYECKKLGHIKADCPKLKKVEFKKKDNTKKFKRYKKKVMAVAWDNNSDSESESSSSEEEEEKANMAFMANIEDKNLLLFKSMAVSEVSSTVRGYGVAFLTAEQQERFTSVKTKLCGNKAVDVADLEKNGMHSIVASKANGSLTSMVKGTQISITYALLESLFGVSTTSHSGVNTVDIQAKGLGIVGPKFKLKDGKIDINQTKHHGIHLNGEVSEKMGQAIRSRNLKKSGFSLIAGVWTKTSIVEGEAIIAEAQEGQEEAAQAEAEAAVAGPVFEEIVTPTSMVASVLRGVLDSITNTQGEPEMGGDQVAEVVALGHNEDILMEDAPSQGEHDAEKEAELQGEHTANPPVDQFQEGVVESTSDEQNVEPVARASEKGKEVASEIPLLTRKPHQRLKKKKKMKINMKPITDRLDEQVRRVKSELSSIKDSIATLSDLIRAQSPAPSTPISLVPQESGPNIKEVQPAGPSVDEKSRPSGPEVVESPKQPLDEQLGPPGPILDESGPSGPVEGLANLVREEVSVSKVVTPVPPSSPTQTPAPPSPPSSSTTPPAPATFKQPLPKHISSPTPFPTTSTSSPVSTTFTAPPPSEVPPASSSTGASSSDPSSARPSTIPPPTPQSFLHPPTPPSFITYIPQRAQLEGPFLEKFETESEAAILRSVLEVGTHVHETRSPSPAPQKGKISNTLALSSDPKFPPLWFSLALFNDYRYLNNVPEVQLGQFRGAIDLLKLESPVNYSFKVDFATLQIPEIVFLPKLHSLVMDSSVGPIIFERFSKVMGRMSAQQGHLPSFQRFLFREYHRGNMNSDVLAPLLSECERLSSTDCEKHYNHYTLQLENLNSSLVHSGKTRLTAEAFLDLNSIHLVQEPFVTWAERYKIFMLLKKELKENQLLYPFSIDQFLRYASFGSFSSYKLSLGLDAYGHFVETQRQLHIKRMTPAKGPSYSITYGAFQPYFEE</sequence>
<protein>
    <recommendedName>
        <fullName evidence="7">CCHC-type domain-containing protein</fullName>
    </recommendedName>
</protein>
<proteinExistence type="predicted"/>
<dbReference type="Pfam" id="PF00098">
    <property type="entry name" value="zf-CCHC"/>
    <property type="match status" value="1"/>
</dbReference>
<dbReference type="PROSITE" id="PS50879">
    <property type="entry name" value="RNASE_H_1"/>
    <property type="match status" value="1"/>
</dbReference>
<dbReference type="InterPro" id="IPR044730">
    <property type="entry name" value="RNase_H-like_dom_plant"/>
</dbReference>
<dbReference type="InterPro" id="IPR036397">
    <property type="entry name" value="RNaseH_sf"/>
</dbReference>
<feature type="region of interest" description="Disordered" evidence="2">
    <location>
        <begin position="788"/>
        <end position="810"/>
    </location>
</feature>
<dbReference type="InterPro" id="IPR001878">
    <property type="entry name" value="Znf_CCHC"/>
</dbReference>
<feature type="region of interest" description="Disordered" evidence="2">
    <location>
        <begin position="395"/>
        <end position="416"/>
    </location>
</feature>
<dbReference type="InterPro" id="IPR002156">
    <property type="entry name" value="RNaseH_domain"/>
</dbReference>
<keyword evidence="1" id="KW-0863">Zinc-finger</keyword>
<dbReference type="InterPro" id="IPR053151">
    <property type="entry name" value="RNase_H-like"/>
</dbReference>
<dbReference type="GO" id="GO:0004523">
    <property type="term" value="F:RNA-DNA hybrid ribonuclease activity"/>
    <property type="evidence" value="ECO:0007669"/>
    <property type="project" value="InterPro"/>
</dbReference>
<keyword evidence="6" id="KW-1185">Reference proteome</keyword>
<dbReference type="Pfam" id="PF13456">
    <property type="entry name" value="RVT_3"/>
    <property type="match status" value="1"/>
</dbReference>
<dbReference type="Gene3D" id="3.30.420.10">
    <property type="entry name" value="Ribonuclease H-like superfamily/Ribonuclease H"/>
    <property type="match status" value="1"/>
</dbReference>
<comment type="caution">
    <text evidence="5">The sequence shown here is derived from an EMBL/GenBank/DDBJ whole genome shotgun (WGS) entry which is preliminary data.</text>
</comment>
<dbReference type="GO" id="GO:0003676">
    <property type="term" value="F:nucleic acid binding"/>
    <property type="evidence" value="ECO:0007669"/>
    <property type="project" value="InterPro"/>
</dbReference>
<feature type="compositionally biased region" description="Pro residues" evidence="2">
    <location>
        <begin position="1072"/>
        <end position="1088"/>
    </location>
</feature>
<dbReference type="EMBL" id="NMUH01010232">
    <property type="protein sequence ID" value="MQM20826.1"/>
    <property type="molecule type" value="Genomic_DNA"/>
</dbReference>
<evidence type="ECO:0000256" key="1">
    <source>
        <dbReference type="PROSITE-ProRule" id="PRU00047"/>
    </source>
</evidence>
<gene>
    <name evidence="5" type="ORF">Taro_053854</name>
</gene>
<evidence type="ECO:0000256" key="2">
    <source>
        <dbReference type="SAM" id="MobiDB-lite"/>
    </source>
</evidence>
<feature type="domain" description="RNase H type-1" evidence="4">
    <location>
        <begin position="226"/>
        <end position="391"/>
    </location>
</feature>
<reference evidence="5" key="1">
    <citation type="submission" date="2017-07" db="EMBL/GenBank/DDBJ databases">
        <title>Taro Niue Genome Assembly and Annotation.</title>
        <authorList>
            <person name="Atibalentja N."/>
            <person name="Keating K."/>
            <person name="Fields C.J."/>
        </authorList>
    </citation>
    <scope>NUCLEOTIDE SEQUENCE</scope>
    <source>
        <strain evidence="5">Niue_2</strain>
        <tissue evidence="5">Leaf</tissue>
    </source>
</reference>
<dbReference type="OrthoDB" id="685750at2759"/>
<feature type="domain" description="CCHC-type" evidence="3">
    <location>
        <begin position="463"/>
        <end position="478"/>
    </location>
</feature>
<dbReference type="PROSITE" id="PS50158">
    <property type="entry name" value="ZF_CCHC"/>
    <property type="match status" value="1"/>
</dbReference>
<evidence type="ECO:0000259" key="3">
    <source>
        <dbReference type="PROSITE" id="PS50158"/>
    </source>
</evidence>
<dbReference type="SMART" id="SM00343">
    <property type="entry name" value="ZnF_C2HC"/>
    <property type="match status" value="1"/>
</dbReference>
<organism evidence="5 6">
    <name type="scientific">Colocasia esculenta</name>
    <name type="common">Wild taro</name>
    <name type="synonym">Arum esculentum</name>
    <dbReference type="NCBI Taxonomy" id="4460"/>
    <lineage>
        <taxon>Eukaryota</taxon>
        <taxon>Viridiplantae</taxon>
        <taxon>Streptophyta</taxon>
        <taxon>Embryophyta</taxon>
        <taxon>Tracheophyta</taxon>
        <taxon>Spermatophyta</taxon>
        <taxon>Magnoliopsida</taxon>
        <taxon>Liliopsida</taxon>
        <taxon>Araceae</taxon>
        <taxon>Aroideae</taxon>
        <taxon>Colocasieae</taxon>
        <taxon>Colocasia</taxon>
    </lineage>
</organism>
<feature type="compositionally biased region" description="Basic residues" evidence="2">
    <location>
        <begin position="851"/>
        <end position="864"/>
    </location>
</feature>
<dbReference type="SUPFAM" id="SSF53098">
    <property type="entry name" value="Ribonuclease H-like"/>
    <property type="match status" value="1"/>
</dbReference>
<dbReference type="Pfam" id="PF13966">
    <property type="entry name" value="zf-RVT"/>
    <property type="match status" value="1"/>
</dbReference>
<keyword evidence="1" id="KW-0479">Metal-binding</keyword>